<protein>
    <submittedName>
        <fullName evidence="1">Uncharacterized protein</fullName>
    </submittedName>
</protein>
<accession>A0A511MEI1</accession>
<dbReference type="AlphaFoldDB" id="A0A511MEI1"/>
<dbReference type="Proteomes" id="UP000321424">
    <property type="component" value="Unassembled WGS sequence"/>
</dbReference>
<comment type="caution">
    <text evidence="1">The sequence shown here is derived from an EMBL/GenBank/DDBJ whole genome shotgun (WGS) entry which is preliminary data.</text>
</comment>
<dbReference type="EMBL" id="BJXA01000014">
    <property type="protein sequence ID" value="GEM38256.1"/>
    <property type="molecule type" value="Genomic_DNA"/>
</dbReference>
<reference evidence="1 2" key="1">
    <citation type="submission" date="2019-07" db="EMBL/GenBank/DDBJ databases">
        <title>Whole genome shotgun sequence of Nocardia ninae NBRC 108245.</title>
        <authorList>
            <person name="Hosoyama A."/>
            <person name="Uohara A."/>
            <person name="Ohji S."/>
            <person name="Ichikawa N."/>
        </authorList>
    </citation>
    <scope>NUCLEOTIDE SEQUENCE [LARGE SCALE GENOMIC DNA]</scope>
    <source>
        <strain evidence="1 2">NBRC 108245</strain>
    </source>
</reference>
<organism evidence="1 2">
    <name type="scientific">Nocardia ninae NBRC 108245</name>
    <dbReference type="NCBI Taxonomy" id="1210091"/>
    <lineage>
        <taxon>Bacteria</taxon>
        <taxon>Bacillati</taxon>
        <taxon>Actinomycetota</taxon>
        <taxon>Actinomycetes</taxon>
        <taxon>Mycobacteriales</taxon>
        <taxon>Nocardiaceae</taxon>
        <taxon>Nocardia</taxon>
    </lineage>
</organism>
<dbReference type="OrthoDB" id="4559995at2"/>
<proteinExistence type="predicted"/>
<evidence type="ECO:0000313" key="2">
    <source>
        <dbReference type="Proteomes" id="UP000321424"/>
    </source>
</evidence>
<evidence type="ECO:0000313" key="1">
    <source>
        <dbReference type="EMBL" id="GEM38256.1"/>
    </source>
</evidence>
<dbReference type="RefSeq" id="WP_147130352.1">
    <property type="nucleotide sequence ID" value="NZ_BJXA01000014.1"/>
</dbReference>
<name>A0A511MEI1_9NOCA</name>
<sequence length="134" mass="14657">MSNEHDDLVATLSVVTDRNHARIAKVLLLLDIPIKIEVSEDAQDAAAIDALLNARQLMRELPTHPVHEGVLNTAILDFLGGLTLTNTAFDNPGDAEWLLRAALLSMYRVNEQVSIAYGLLTGRISIEELDGPMD</sequence>
<keyword evidence="2" id="KW-1185">Reference proteome</keyword>
<gene>
    <name evidence="1" type="ORF">NN4_27750</name>
</gene>